<dbReference type="KEGG" id="pob:LPB03_04250"/>
<feature type="transmembrane region" description="Helical" evidence="1">
    <location>
        <begin position="124"/>
        <end position="140"/>
    </location>
</feature>
<keyword evidence="1" id="KW-0472">Membrane</keyword>
<comment type="caution">
    <text evidence="2">The sequence shown here is derived from an EMBL/GenBank/DDBJ whole genome shotgun (WGS) entry which is preliminary data.</text>
</comment>
<organism evidence="2 3">
    <name type="scientific">Polaribacter vadi</name>
    <dbReference type="NCBI Taxonomy" id="1774273"/>
    <lineage>
        <taxon>Bacteria</taxon>
        <taxon>Pseudomonadati</taxon>
        <taxon>Bacteroidota</taxon>
        <taxon>Flavobacteriia</taxon>
        <taxon>Flavobacteriales</taxon>
        <taxon>Flavobacteriaceae</taxon>
    </lineage>
</organism>
<feature type="transmembrane region" description="Helical" evidence="1">
    <location>
        <begin position="18"/>
        <end position="35"/>
    </location>
</feature>
<proteinExistence type="predicted"/>
<keyword evidence="1" id="KW-0812">Transmembrane</keyword>
<sequence length="149" mass="17106">MNERFELQKQFRQKQEKYVYYVIALSVASIGFVVNQTNEESLNFYQIPAGLAILSWGYSVYCGLSFMKYIISTLFANDTYLAILEGNHPEIGKDSIKQELAAKGTMEAIKFNSKTAMKLSKSQNLFFITGMILFLIWHLLEMFNNTLLS</sequence>
<dbReference type="AlphaFoldDB" id="A0A1B8TXZ8"/>
<feature type="transmembrane region" description="Helical" evidence="1">
    <location>
        <begin position="47"/>
        <end position="67"/>
    </location>
</feature>
<reference evidence="3" key="1">
    <citation type="submission" date="2016-02" db="EMBL/GenBank/DDBJ databases">
        <authorList>
            <person name="Shin S.-K."/>
            <person name="Yi H."/>
            <person name="Kim E."/>
        </authorList>
    </citation>
    <scope>NUCLEOTIDE SEQUENCE [LARGE SCALE GENOMIC DNA]</scope>
    <source>
        <strain evidence="3">LPB0003</strain>
    </source>
</reference>
<name>A0A1B8TXZ8_9FLAO</name>
<keyword evidence="1" id="KW-1133">Transmembrane helix</keyword>
<gene>
    <name evidence="2" type="ORF">LPB3_08245</name>
</gene>
<dbReference type="OrthoDB" id="8898775at2"/>
<keyword evidence="3" id="KW-1185">Reference proteome</keyword>
<dbReference type="RefSeq" id="WP_065319118.1">
    <property type="nucleotide sequence ID" value="NZ_CP017477.1"/>
</dbReference>
<dbReference type="Proteomes" id="UP000092584">
    <property type="component" value="Unassembled WGS sequence"/>
</dbReference>
<evidence type="ECO:0000313" key="3">
    <source>
        <dbReference type="Proteomes" id="UP000092584"/>
    </source>
</evidence>
<protein>
    <submittedName>
        <fullName evidence="2">Uncharacterized protein</fullName>
    </submittedName>
</protein>
<evidence type="ECO:0000256" key="1">
    <source>
        <dbReference type="SAM" id="Phobius"/>
    </source>
</evidence>
<accession>A0A1B8TXZ8</accession>
<dbReference type="STRING" id="1774273.LPB03_04250"/>
<evidence type="ECO:0000313" key="2">
    <source>
        <dbReference type="EMBL" id="OBY64369.1"/>
    </source>
</evidence>
<dbReference type="EMBL" id="LSFM01000022">
    <property type="protein sequence ID" value="OBY64369.1"/>
    <property type="molecule type" value="Genomic_DNA"/>
</dbReference>